<dbReference type="InterPro" id="IPR013523">
    <property type="entry name" value="Hist_AcTrfase_HAT1_C"/>
</dbReference>
<evidence type="ECO:0000256" key="5">
    <source>
        <dbReference type="ARBA" id="ARBA00022679"/>
    </source>
</evidence>
<dbReference type="Gene3D" id="3.90.360.10">
    <property type="entry name" value="Histone acetyl transferase 1 (HAT1), N-terminal domain"/>
    <property type="match status" value="1"/>
</dbReference>
<dbReference type="Pfam" id="PF21184">
    <property type="entry name" value="HAT1_C_fung"/>
    <property type="match status" value="1"/>
</dbReference>
<evidence type="ECO:0000256" key="4">
    <source>
        <dbReference type="ARBA" id="ARBA00021268"/>
    </source>
</evidence>
<name>A0A0N1NYR5_9EURO</name>
<dbReference type="Gene3D" id="3.40.630.30">
    <property type="match status" value="1"/>
</dbReference>
<dbReference type="InterPro" id="IPR016181">
    <property type="entry name" value="Acyl_CoA_acyltransferase"/>
</dbReference>
<protein>
    <recommendedName>
        <fullName evidence="4 9">Histone acetyltransferase type B catalytic subunit</fullName>
        <ecNumber evidence="3 9">2.3.1.48</ecNumber>
    </recommendedName>
</protein>
<comment type="caution">
    <text evidence="15">The sequence shown here is derived from an EMBL/GenBank/DDBJ whole genome shotgun (WGS) entry which is preliminary data.</text>
</comment>
<dbReference type="InterPro" id="IPR037113">
    <property type="entry name" value="Hat1_N_sf"/>
</dbReference>
<dbReference type="GO" id="GO:0000781">
    <property type="term" value="C:chromosome, telomeric region"/>
    <property type="evidence" value="ECO:0007669"/>
    <property type="project" value="GOC"/>
</dbReference>
<keyword evidence="6 9" id="KW-0539">Nucleus</keyword>
<dbReference type="Proteomes" id="UP000038010">
    <property type="component" value="Unassembled WGS sequence"/>
</dbReference>
<dbReference type="GO" id="GO:0004402">
    <property type="term" value="F:histone acetyltransferase activity"/>
    <property type="evidence" value="ECO:0007669"/>
    <property type="project" value="UniProtKB-UniRule"/>
</dbReference>
<comment type="catalytic activity">
    <reaction evidence="8 9">
        <text>L-lysyl-[protein] + acetyl-CoA = N(6)-acetyl-L-lysyl-[protein] + CoA + H(+)</text>
        <dbReference type="Rhea" id="RHEA:45948"/>
        <dbReference type="Rhea" id="RHEA-COMP:9752"/>
        <dbReference type="Rhea" id="RHEA-COMP:10731"/>
        <dbReference type="ChEBI" id="CHEBI:15378"/>
        <dbReference type="ChEBI" id="CHEBI:29969"/>
        <dbReference type="ChEBI" id="CHEBI:57287"/>
        <dbReference type="ChEBI" id="CHEBI:57288"/>
        <dbReference type="ChEBI" id="CHEBI:61930"/>
        <dbReference type="EC" id="2.3.1.48"/>
    </reaction>
</comment>
<keyword evidence="5 9" id="KW-0808">Transferase</keyword>
<feature type="site" description="Interaction with histone H4 N-terminus" evidence="12">
    <location>
        <position position="174"/>
    </location>
</feature>
<dbReference type="GO" id="GO:0042393">
    <property type="term" value="F:histone binding"/>
    <property type="evidence" value="ECO:0007669"/>
    <property type="project" value="InterPro"/>
</dbReference>
<evidence type="ECO:0000313" key="15">
    <source>
        <dbReference type="EMBL" id="KPI39307.1"/>
    </source>
</evidence>
<dbReference type="GO" id="GO:0005634">
    <property type="term" value="C:nucleus"/>
    <property type="evidence" value="ECO:0007669"/>
    <property type="project" value="UniProtKB-SubCell"/>
</dbReference>
<feature type="active site" description="Proton donor/acceptor" evidence="10">
    <location>
        <position position="288"/>
    </location>
</feature>
<keyword evidence="9" id="KW-0963">Cytoplasm</keyword>
<dbReference type="GO" id="GO:0031509">
    <property type="term" value="P:subtelomeric heterochromatin formation"/>
    <property type="evidence" value="ECO:0007669"/>
    <property type="project" value="InterPro"/>
</dbReference>
<keyword evidence="7 9" id="KW-0012">Acyltransferase</keyword>
<feature type="binding site" evidence="11">
    <location>
        <begin position="253"/>
        <end position="255"/>
    </location>
    <ligand>
        <name>acetyl-CoA</name>
        <dbReference type="ChEBI" id="CHEBI:57288"/>
    </ligand>
</feature>
<feature type="domain" description="Histone acetyl transferase HAT1 N-terminal" evidence="14">
    <location>
        <begin position="8"/>
        <end position="162"/>
    </location>
</feature>
<dbReference type="EMBL" id="LFJN01000015">
    <property type="protein sequence ID" value="KPI39307.1"/>
    <property type="molecule type" value="Genomic_DNA"/>
</dbReference>
<dbReference type="AlphaFoldDB" id="A0A0N1NYR5"/>
<keyword evidence="16" id="KW-1185">Reference proteome</keyword>
<gene>
    <name evidence="15" type="ORF">AB675_5094</name>
</gene>
<dbReference type="VEuPathDB" id="FungiDB:AB675_5094"/>
<evidence type="ECO:0000313" key="16">
    <source>
        <dbReference type="Proteomes" id="UP000038010"/>
    </source>
</evidence>
<dbReference type="InterPro" id="IPR019467">
    <property type="entry name" value="Hat1_N"/>
</dbReference>
<dbReference type="OrthoDB" id="10253098at2759"/>
<evidence type="ECO:0000256" key="3">
    <source>
        <dbReference type="ARBA" id="ARBA00013184"/>
    </source>
</evidence>
<evidence type="ECO:0000256" key="6">
    <source>
        <dbReference type="ARBA" id="ARBA00023242"/>
    </source>
</evidence>
<evidence type="ECO:0000256" key="13">
    <source>
        <dbReference type="SAM" id="MobiDB-lite"/>
    </source>
</evidence>
<comment type="function">
    <text evidence="9">Catalytic component of the histone acetylase B (HAT-B) complex. Has intrinsic substrate specificity that modifies lysine in recognition sequence GXGKXG. Involved in DNA double-strand break repair.</text>
</comment>
<evidence type="ECO:0000256" key="12">
    <source>
        <dbReference type="PIRSR" id="PIRSR038084-3"/>
    </source>
</evidence>
<proteinExistence type="inferred from homology"/>
<evidence type="ECO:0000256" key="11">
    <source>
        <dbReference type="PIRSR" id="PIRSR038084-2"/>
    </source>
</evidence>
<dbReference type="Gene3D" id="1.10.10.390">
    <property type="match status" value="1"/>
</dbReference>
<dbReference type="PIRSF" id="PIRSF038084">
    <property type="entry name" value="HAT-B_cat"/>
    <property type="match status" value="1"/>
</dbReference>
<evidence type="ECO:0000256" key="9">
    <source>
        <dbReference type="PIRNR" id="PIRNR038084"/>
    </source>
</evidence>
<accession>A0A0N1NYR5</accession>
<comment type="subunit">
    <text evidence="9">Component of the HAT-B complex composed of at least HAT1 and HAT2. The HAT-B complex binds to histone H4 tail.</text>
</comment>
<dbReference type="Pfam" id="PF10394">
    <property type="entry name" value="Hat1_N"/>
    <property type="match status" value="1"/>
</dbReference>
<evidence type="ECO:0000256" key="8">
    <source>
        <dbReference type="ARBA" id="ARBA00048017"/>
    </source>
</evidence>
<organism evidence="15 16">
    <name type="scientific">Cyphellophora attinorum</name>
    <dbReference type="NCBI Taxonomy" id="1664694"/>
    <lineage>
        <taxon>Eukaryota</taxon>
        <taxon>Fungi</taxon>
        <taxon>Dikarya</taxon>
        <taxon>Ascomycota</taxon>
        <taxon>Pezizomycotina</taxon>
        <taxon>Eurotiomycetes</taxon>
        <taxon>Chaetothyriomycetidae</taxon>
        <taxon>Chaetothyriales</taxon>
        <taxon>Cyphellophoraceae</taxon>
        <taxon>Cyphellophora</taxon>
    </lineage>
</organism>
<evidence type="ECO:0000256" key="1">
    <source>
        <dbReference type="ARBA" id="ARBA00004123"/>
    </source>
</evidence>
<evidence type="ECO:0000256" key="2">
    <source>
        <dbReference type="ARBA" id="ARBA00010543"/>
    </source>
</evidence>
<comment type="similarity">
    <text evidence="2 9">Belongs to the HAT1 family.</text>
</comment>
<reference evidence="15 16" key="1">
    <citation type="submission" date="2015-06" db="EMBL/GenBank/DDBJ databases">
        <title>Draft genome of the ant-associated black yeast Phialophora attae CBS 131958.</title>
        <authorList>
            <person name="Moreno L.F."/>
            <person name="Stielow B.J."/>
            <person name="de Hoog S."/>
            <person name="Vicente V.A."/>
            <person name="Weiss V.A."/>
            <person name="de Vries M."/>
            <person name="Cruz L.M."/>
            <person name="Souza E.M."/>
        </authorList>
    </citation>
    <scope>NUCLEOTIDE SEQUENCE [LARGE SCALE GENOMIC DNA]</scope>
    <source>
        <strain evidence="15 16">CBS 131958</strain>
    </source>
</reference>
<evidence type="ECO:0000256" key="7">
    <source>
        <dbReference type="ARBA" id="ARBA00023315"/>
    </source>
</evidence>
<comment type="subcellular location">
    <subcellularLocation>
        <location evidence="9">Cytoplasm</location>
    </subcellularLocation>
    <subcellularLocation>
        <location evidence="1 9">Nucleus</location>
    </subcellularLocation>
</comment>
<dbReference type="SUPFAM" id="SSF55729">
    <property type="entry name" value="Acyl-CoA N-acyltransferases (Nat)"/>
    <property type="match status" value="1"/>
</dbReference>
<dbReference type="EC" id="2.3.1.48" evidence="3 9"/>
<dbReference type="PANTHER" id="PTHR12046">
    <property type="entry name" value="HISTONE ACETYLTRANSFERASE TYPE B CATALYTIC SUBUNIT"/>
    <property type="match status" value="1"/>
</dbReference>
<feature type="region of interest" description="Disordered" evidence="13">
    <location>
        <begin position="456"/>
        <end position="498"/>
    </location>
</feature>
<feature type="region of interest" description="Interaction with histone H4 N-terminus" evidence="11">
    <location>
        <begin position="43"/>
        <end position="45"/>
    </location>
</feature>
<dbReference type="STRING" id="1664694.A0A0N1NYR5"/>
<dbReference type="RefSeq" id="XP_017999270.1">
    <property type="nucleotide sequence ID" value="XM_018145278.1"/>
</dbReference>
<evidence type="ECO:0000256" key="10">
    <source>
        <dbReference type="PIRSR" id="PIRSR038084-1"/>
    </source>
</evidence>
<dbReference type="GeneID" id="28737158"/>
<feature type="region of interest" description="Interaction with histone H4 N-terminus" evidence="11">
    <location>
        <begin position="208"/>
        <end position="210"/>
    </location>
</feature>
<evidence type="ECO:0000259" key="14">
    <source>
        <dbReference type="Pfam" id="PF10394"/>
    </source>
</evidence>
<dbReference type="GO" id="GO:0005737">
    <property type="term" value="C:cytoplasm"/>
    <property type="evidence" value="ECO:0007669"/>
    <property type="project" value="UniProtKB-SubCell"/>
</dbReference>
<dbReference type="InterPro" id="IPR017380">
    <property type="entry name" value="Hist_AcTrfase_B-typ_cat-su"/>
</dbReference>
<sequence>MEGASEEWSVSSNEACTLSLIQPPGGPPAHKFHPEFTYPIFGEAEQIFGYKDLQIDLKFAAHDMRPSLQISYGKKFKTVGDTKATDLNESLREFLPPIAFEQGLEQALQNDPDLPSWKPPGERISEYSRNGETYEIWAASLSDPRMKTLVGNIQVLITMFIEGGTHLDLDDVEWTLNRWKVYVAYKRAAPEVNPKASPYSFVGYSTTYRFYRLQLRSPEQKSVANKSDFLEPFPPTKPLTAQEVPSRLRISQFLILPEYQRAGHGAALYYAIYDEALADSTITELTVEDPSEEFDKLRDVCDFRRLRPEFEKHDIKLDTEPFIQAARGSIHTVPTAKLLPRDTLKDIRHQYKIAPRQFARLTELYLLANIAYSHRSSGGGSKTALKIKGPRAANPDDRAYYWWRVLLKQRIYKKNKDVLLQLDEDERRSKMDDTANGQEDEFEGLLLLYSTGLQKEEARNGNGAGPSGSSGARKRRVIDDEEDEHGESDGAHSKRVKA</sequence>